<dbReference type="InterPro" id="IPR016130">
    <property type="entry name" value="Tyr_Pase_AS"/>
</dbReference>
<evidence type="ECO:0000256" key="3">
    <source>
        <dbReference type="SAM" id="MobiDB-lite"/>
    </source>
</evidence>
<comment type="caution">
    <text evidence="6">The sequence shown here is derived from an EMBL/GenBank/DDBJ whole genome shotgun (WGS) entry which is preliminary data.</text>
</comment>
<dbReference type="SMART" id="SM00195">
    <property type="entry name" value="DSPc"/>
    <property type="match status" value="1"/>
</dbReference>
<dbReference type="EMBL" id="CAMAPE010000070">
    <property type="protein sequence ID" value="CAH9116393.1"/>
    <property type="molecule type" value="Genomic_DNA"/>
</dbReference>
<dbReference type="InterPro" id="IPR000340">
    <property type="entry name" value="Dual-sp_phosphatase_cat-dom"/>
</dbReference>
<dbReference type="InterPro" id="IPR044212">
    <property type="entry name" value="IBR5-like"/>
</dbReference>
<dbReference type="PROSITE" id="PS00383">
    <property type="entry name" value="TYR_PHOSPHATASE_1"/>
    <property type="match status" value="1"/>
</dbReference>
<evidence type="ECO:0000256" key="1">
    <source>
        <dbReference type="ARBA" id="ARBA00022801"/>
    </source>
</evidence>
<dbReference type="FunFam" id="3.90.190.10:FF:000079">
    <property type="entry name" value="Protein-tyrosine-phosphatase IBR5"/>
    <property type="match status" value="1"/>
</dbReference>
<keyword evidence="1" id="KW-0378">Hydrolase</keyword>
<protein>
    <submittedName>
        <fullName evidence="6">Uncharacterized protein</fullName>
    </submittedName>
</protein>
<dbReference type="GO" id="GO:0009734">
    <property type="term" value="P:auxin-activated signaling pathway"/>
    <property type="evidence" value="ECO:0007669"/>
    <property type="project" value="InterPro"/>
</dbReference>
<accession>A0A9P1ENE2</accession>
<feature type="domain" description="Tyrosine-protein phosphatase" evidence="4">
    <location>
        <begin position="54"/>
        <end position="190"/>
    </location>
</feature>
<evidence type="ECO:0000313" key="7">
    <source>
        <dbReference type="Proteomes" id="UP001152484"/>
    </source>
</evidence>
<dbReference type="GO" id="GO:0033549">
    <property type="term" value="F:MAP kinase phosphatase activity"/>
    <property type="evidence" value="ECO:0007669"/>
    <property type="project" value="InterPro"/>
</dbReference>
<evidence type="ECO:0000256" key="2">
    <source>
        <dbReference type="ARBA" id="ARBA00022912"/>
    </source>
</evidence>
<dbReference type="GO" id="GO:0009738">
    <property type="term" value="P:abscisic acid-activated signaling pathway"/>
    <property type="evidence" value="ECO:0007669"/>
    <property type="project" value="InterPro"/>
</dbReference>
<keyword evidence="7" id="KW-1185">Reference proteome</keyword>
<dbReference type="SUPFAM" id="SSF52799">
    <property type="entry name" value="(Phosphotyrosine protein) phosphatases II"/>
    <property type="match status" value="1"/>
</dbReference>
<organism evidence="6 7">
    <name type="scientific">Cuscuta europaea</name>
    <name type="common">European dodder</name>
    <dbReference type="NCBI Taxonomy" id="41803"/>
    <lineage>
        <taxon>Eukaryota</taxon>
        <taxon>Viridiplantae</taxon>
        <taxon>Streptophyta</taxon>
        <taxon>Embryophyta</taxon>
        <taxon>Tracheophyta</taxon>
        <taxon>Spermatophyta</taxon>
        <taxon>Magnoliopsida</taxon>
        <taxon>eudicotyledons</taxon>
        <taxon>Gunneridae</taxon>
        <taxon>Pentapetalae</taxon>
        <taxon>asterids</taxon>
        <taxon>lamiids</taxon>
        <taxon>Solanales</taxon>
        <taxon>Convolvulaceae</taxon>
        <taxon>Cuscuteae</taxon>
        <taxon>Cuscuta</taxon>
        <taxon>Cuscuta subgen. Cuscuta</taxon>
    </lineage>
</organism>
<reference evidence="6" key="1">
    <citation type="submission" date="2022-07" db="EMBL/GenBank/DDBJ databases">
        <authorList>
            <person name="Macas J."/>
            <person name="Novak P."/>
            <person name="Neumann P."/>
        </authorList>
    </citation>
    <scope>NUCLEOTIDE SEQUENCE</scope>
</reference>
<dbReference type="PROSITE" id="PS50054">
    <property type="entry name" value="TYR_PHOSPHATASE_DUAL"/>
    <property type="match status" value="1"/>
</dbReference>
<name>A0A9P1ENE2_CUSEU</name>
<evidence type="ECO:0000313" key="6">
    <source>
        <dbReference type="EMBL" id="CAH9116393.1"/>
    </source>
</evidence>
<feature type="region of interest" description="Disordered" evidence="3">
    <location>
        <begin position="267"/>
        <end position="290"/>
    </location>
</feature>
<proteinExistence type="predicted"/>
<dbReference type="PANTHER" id="PTHR47244">
    <property type="entry name" value="PROTEIN-TYROSINE-PHOSPHATASE IBR5"/>
    <property type="match status" value="1"/>
</dbReference>
<keyword evidence="2" id="KW-0904">Protein phosphatase</keyword>
<dbReference type="PANTHER" id="PTHR47244:SF1">
    <property type="entry name" value="PROTEIN-TYROSINE-PHOSPHATASE IBR5"/>
    <property type="match status" value="1"/>
</dbReference>
<evidence type="ECO:0000259" key="5">
    <source>
        <dbReference type="PROSITE" id="PS50056"/>
    </source>
</evidence>
<gene>
    <name evidence="6" type="ORF">CEURO_LOCUS21134</name>
</gene>
<feature type="domain" description="Tyrosine specific protein phosphatases" evidence="5">
    <location>
        <begin position="111"/>
        <end position="179"/>
    </location>
</feature>
<dbReference type="AlphaFoldDB" id="A0A9P1ENE2"/>
<dbReference type="InterPro" id="IPR029021">
    <property type="entry name" value="Prot-tyrosine_phosphatase-like"/>
</dbReference>
<dbReference type="Proteomes" id="UP001152484">
    <property type="component" value="Unassembled WGS sequence"/>
</dbReference>
<dbReference type="Pfam" id="PF00782">
    <property type="entry name" value="DSPc"/>
    <property type="match status" value="1"/>
</dbReference>
<sequence length="290" mass="32013">MSFPNQNMRKRERENPCVVCGHYHKYEEGEVCPTCGHRMPGVTEKTSPIHVSAFPSEILPDFLFLGSYDNASRAELLKTQGISRVLNTVPTVQNLYKNSFTYHCLQDEQKLEFDDAVEFLEECERDRARVLVHCMTGKSRSPAIVMAFLMKSKGWKLAQSYQWVKERRPVVELTQAIYQQLQEYEQQVFVSGSGVVPLSVAAVASNPPAHHVPPSFSFGFPKPSESASAFSVPTFNTAGATSVFTNPLLSNIAPHEFTFGAGGCTTTSQNPPPIAQPNANDSGDICMDGS</sequence>
<dbReference type="PROSITE" id="PS50056">
    <property type="entry name" value="TYR_PHOSPHATASE_2"/>
    <property type="match status" value="1"/>
</dbReference>
<dbReference type="InterPro" id="IPR020422">
    <property type="entry name" value="TYR_PHOSPHATASE_DUAL_dom"/>
</dbReference>
<dbReference type="GO" id="GO:0005634">
    <property type="term" value="C:nucleus"/>
    <property type="evidence" value="ECO:0007669"/>
    <property type="project" value="TreeGrafter"/>
</dbReference>
<dbReference type="InterPro" id="IPR000387">
    <property type="entry name" value="Tyr_Pase_dom"/>
</dbReference>
<evidence type="ECO:0000259" key="4">
    <source>
        <dbReference type="PROSITE" id="PS50054"/>
    </source>
</evidence>
<dbReference type="OrthoDB" id="165342at2759"/>
<dbReference type="Gene3D" id="3.90.190.10">
    <property type="entry name" value="Protein tyrosine phosphatase superfamily"/>
    <property type="match status" value="1"/>
</dbReference>